<dbReference type="CDD" id="cd04301">
    <property type="entry name" value="NAT_SF"/>
    <property type="match status" value="1"/>
</dbReference>
<dbReference type="AlphaFoldDB" id="A0A848MHS2"/>
<dbReference type="SUPFAM" id="SSF55729">
    <property type="entry name" value="Acyl-CoA N-acyltransferases (Nat)"/>
    <property type="match status" value="1"/>
</dbReference>
<keyword evidence="2" id="KW-0012">Acyltransferase</keyword>
<name>A0A848MHS2_9GAMM</name>
<comment type="caution">
    <text evidence="4">The sequence shown here is derived from an EMBL/GenBank/DDBJ whole genome shotgun (WGS) entry which is preliminary data.</text>
</comment>
<reference evidence="4 5" key="2">
    <citation type="submission" date="2020-06" db="EMBL/GenBank/DDBJ databases">
        <title>Polyphasic characterization of a Rahnella strain isolated from tree sap.</title>
        <authorList>
            <person name="Kim I.S."/>
        </authorList>
    </citation>
    <scope>NUCLEOTIDE SEQUENCE [LARGE SCALE GENOMIC DNA]</scope>
    <source>
        <strain evidence="4 5">SAP-1</strain>
    </source>
</reference>
<dbReference type="GO" id="GO:0016747">
    <property type="term" value="F:acyltransferase activity, transferring groups other than amino-acyl groups"/>
    <property type="evidence" value="ECO:0007669"/>
    <property type="project" value="InterPro"/>
</dbReference>
<evidence type="ECO:0000256" key="2">
    <source>
        <dbReference type="ARBA" id="ARBA00023315"/>
    </source>
</evidence>
<feature type="domain" description="N-acetyltransferase" evidence="3">
    <location>
        <begin position="3"/>
        <end position="163"/>
    </location>
</feature>
<sequence>MSQRIRLANESDAAALHSLLQQAYAPLVAQDIHFTITRASVAEVREVIRSESTYVLENESGLTATLTTRFPWTVAKNHLAPWPFVHWFAVAEQAKGQGLGREIIHYVEETFLRDTLKAPAVYLATAIRHPWLTDLYLRRGYQPFHTAINPLGVELVYLRKILDRQAFADQEHKPIIRPLAELRAGLTA</sequence>
<dbReference type="Gene3D" id="3.40.630.30">
    <property type="match status" value="1"/>
</dbReference>
<evidence type="ECO:0000313" key="5">
    <source>
        <dbReference type="Proteomes" id="UP000585363"/>
    </source>
</evidence>
<dbReference type="InterPro" id="IPR000182">
    <property type="entry name" value="GNAT_dom"/>
</dbReference>
<evidence type="ECO:0000256" key="1">
    <source>
        <dbReference type="ARBA" id="ARBA00022679"/>
    </source>
</evidence>
<proteinExistence type="predicted"/>
<dbReference type="PANTHER" id="PTHR43800:SF1">
    <property type="entry name" value="PEPTIDYL-LYSINE N-ACETYLTRANSFERASE YJAB"/>
    <property type="match status" value="1"/>
</dbReference>
<organism evidence="4 5">
    <name type="scientific">Rouxiella aceris</name>
    <dbReference type="NCBI Taxonomy" id="2703884"/>
    <lineage>
        <taxon>Bacteria</taxon>
        <taxon>Pseudomonadati</taxon>
        <taxon>Pseudomonadota</taxon>
        <taxon>Gammaproteobacteria</taxon>
        <taxon>Enterobacterales</taxon>
        <taxon>Yersiniaceae</taxon>
        <taxon>Rouxiella</taxon>
    </lineage>
</organism>
<dbReference type="Pfam" id="PF00583">
    <property type="entry name" value="Acetyltransf_1"/>
    <property type="match status" value="1"/>
</dbReference>
<dbReference type="EMBL" id="JAADJU010000003">
    <property type="protein sequence ID" value="NMP26552.1"/>
    <property type="molecule type" value="Genomic_DNA"/>
</dbReference>
<reference evidence="4 5" key="1">
    <citation type="submission" date="2020-01" db="EMBL/GenBank/DDBJ databases">
        <authorList>
            <person name="Lee S.D."/>
        </authorList>
    </citation>
    <scope>NUCLEOTIDE SEQUENCE [LARGE SCALE GENOMIC DNA]</scope>
    <source>
        <strain evidence="4 5">SAP-1</strain>
    </source>
</reference>
<accession>A0A848MHS2</accession>
<dbReference type="PANTHER" id="PTHR43800">
    <property type="entry name" value="PEPTIDYL-LYSINE N-ACETYLTRANSFERASE YJAB"/>
    <property type="match status" value="1"/>
</dbReference>
<dbReference type="RefSeq" id="WP_169402253.1">
    <property type="nucleotide sequence ID" value="NZ_JAADJU010000003.1"/>
</dbReference>
<keyword evidence="5" id="KW-1185">Reference proteome</keyword>
<dbReference type="InterPro" id="IPR016181">
    <property type="entry name" value="Acyl_CoA_acyltransferase"/>
</dbReference>
<keyword evidence="1 4" id="KW-0808">Transferase</keyword>
<gene>
    <name evidence="4" type="ORF">GW590_06675</name>
</gene>
<dbReference type="PROSITE" id="PS51186">
    <property type="entry name" value="GNAT"/>
    <property type="match status" value="1"/>
</dbReference>
<dbReference type="Proteomes" id="UP000585363">
    <property type="component" value="Unassembled WGS sequence"/>
</dbReference>
<evidence type="ECO:0000259" key="3">
    <source>
        <dbReference type="PROSITE" id="PS51186"/>
    </source>
</evidence>
<protein>
    <submittedName>
        <fullName evidence="4">GNAT family N-acetyltransferase</fullName>
    </submittedName>
</protein>
<evidence type="ECO:0000313" key="4">
    <source>
        <dbReference type="EMBL" id="NMP26552.1"/>
    </source>
</evidence>